<accession>A0AAD5UDL3</accession>
<proteinExistence type="predicted"/>
<dbReference type="InterPro" id="IPR036770">
    <property type="entry name" value="Ankyrin_rpt-contain_sf"/>
</dbReference>
<dbReference type="SUPFAM" id="SSF48403">
    <property type="entry name" value="Ankyrin repeat"/>
    <property type="match status" value="2"/>
</dbReference>
<dbReference type="SMART" id="SM00248">
    <property type="entry name" value="ANK"/>
    <property type="match status" value="7"/>
</dbReference>
<comment type="caution">
    <text evidence="3">The sequence shown here is derived from an EMBL/GenBank/DDBJ whole genome shotgun (WGS) entry which is preliminary data.</text>
</comment>
<keyword evidence="2" id="KW-0040">ANK repeat</keyword>
<dbReference type="InterPro" id="IPR002110">
    <property type="entry name" value="Ankyrin_rpt"/>
</dbReference>
<organism evidence="3 4">
    <name type="scientific">Boothiomyces macroporosus</name>
    <dbReference type="NCBI Taxonomy" id="261099"/>
    <lineage>
        <taxon>Eukaryota</taxon>
        <taxon>Fungi</taxon>
        <taxon>Fungi incertae sedis</taxon>
        <taxon>Chytridiomycota</taxon>
        <taxon>Chytridiomycota incertae sedis</taxon>
        <taxon>Chytridiomycetes</taxon>
        <taxon>Rhizophydiales</taxon>
        <taxon>Terramycetaceae</taxon>
        <taxon>Boothiomyces</taxon>
    </lineage>
</organism>
<evidence type="ECO:0000256" key="2">
    <source>
        <dbReference type="ARBA" id="ARBA00023043"/>
    </source>
</evidence>
<dbReference type="PANTHER" id="PTHR24198:SF165">
    <property type="entry name" value="ANKYRIN REPEAT-CONTAINING PROTEIN-RELATED"/>
    <property type="match status" value="1"/>
</dbReference>
<evidence type="ECO:0000256" key="1">
    <source>
        <dbReference type="ARBA" id="ARBA00022737"/>
    </source>
</evidence>
<dbReference type="PANTHER" id="PTHR24198">
    <property type="entry name" value="ANKYRIN REPEAT AND PROTEIN KINASE DOMAIN-CONTAINING PROTEIN"/>
    <property type="match status" value="1"/>
</dbReference>
<dbReference type="Gene3D" id="1.25.40.20">
    <property type="entry name" value="Ankyrin repeat-containing domain"/>
    <property type="match status" value="2"/>
</dbReference>
<evidence type="ECO:0000313" key="4">
    <source>
        <dbReference type="Proteomes" id="UP001210925"/>
    </source>
</evidence>
<dbReference type="EMBL" id="JADGKB010000070">
    <property type="protein sequence ID" value="KAJ3255167.1"/>
    <property type="molecule type" value="Genomic_DNA"/>
</dbReference>
<gene>
    <name evidence="3" type="ORF">HK103_006536</name>
</gene>
<dbReference type="Proteomes" id="UP001210925">
    <property type="component" value="Unassembled WGS sequence"/>
</dbReference>
<dbReference type="AlphaFoldDB" id="A0AAD5UDL3"/>
<reference evidence="3" key="1">
    <citation type="submission" date="2020-05" db="EMBL/GenBank/DDBJ databases">
        <title>Phylogenomic resolution of chytrid fungi.</title>
        <authorList>
            <person name="Stajich J.E."/>
            <person name="Amses K."/>
            <person name="Simmons R."/>
            <person name="Seto K."/>
            <person name="Myers J."/>
            <person name="Bonds A."/>
            <person name="Quandt C.A."/>
            <person name="Barry K."/>
            <person name="Liu P."/>
            <person name="Grigoriev I."/>
            <person name="Longcore J.E."/>
            <person name="James T.Y."/>
        </authorList>
    </citation>
    <scope>NUCLEOTIDE SEQUENCE</scope>
    <source>
        <strain evidence="3">PLAUS21</strain>
    </source>
</reference>
<evidence type="ECO:0008006" key="5">
    <source>
        <dbReference type="Google" id="ProtNLM"/>
    </source>
</evidence>
<keyword evidence="4" id="KW-1185">Reference proteome</keyword>
<protein>
    <recommendedName>
        <fullName evidence="5">Ankyrin repeat protein</fullName>
    </recommendedName>
</protein>
<evidence type="ECO:0000313" key="3">
    <source>
        <dbReference type="EMBL" id="KAJ3255167.1"/>
    </source>
</evidence>
<dbReference type="Pfam" id="PF12796">
    <property type="entry name" value="Ank_2"/>
    <property type="match status" value="1"/>
</dbReference>
<keyword evidence="1" id="KW-0677">Repeat</keyword>
<name>A0AAD5UDL3_9FUNG</name>
<sequence>MLNILVFEIDIVASHLDFESYFELRCSYKNYFPTTPTLRSFGYIQKVQEIQPYELIYSEQYIEFPVKLNPESYSFGTFKCSIERGDYVHFKKMLLDDSVSKDEINAIIQSFLEKEVRQCRMGWDMVQYMNSEYGGGFQETYYSLLYFHASQNGHLDIIELLAENPLAQLLYTHNDIFIEACVHGYYEIVKYLVERSLVNVNYRDGSMYSGLVYAGNRGSVEIVKLLLDLPQTTLLIGDLSYILSHFTKDEKYSQIFELFLHDHRSRWNEFDNIILINLCHSGYTKFVKAITSLPGVEVNATAIRYAVLNNYFAILKLLLEKCTFNPFPKVLKYACETFNPTTLGFLLKDPRAVLTLEVISDCLQFNSKNVLKYFAKHNLVDFSDKDIRNLFICYAVKCNNLKLLERLLNIGAPEYSNKIQREITSGAYNVNVNAIKLLLKEESLWGKRLWERASLNAVQVNRWDLIFMYLSYSNFNPSFNSNKLLYFAVQSSKTSTIKKIVTHPQFKYNNEIAPFNAAMRNSDIKATQYLMKHLDFDPGQYYNSLFRNACKYADKKYIEYLLTLDKVDPTVLDYEAAVELVKRKDEDILPLLDHHKFGIDPATMQSIYQLALLDSDDCIGIPDWTFN</sequence>